<accession>A0ABQ9A247</accession>
<protein>
    <submittedName>
        <fullName evidence="1">Uncharacterized protein</fullName>
    </submittedName>
</protein>
<sequence length="98" mass="11144">MATLSFKCDWFTGLVAMGGPQVLMEKDTRLLRLWKQYGCDGIVNFHFPSTVHRLMILMAAWRIIFIPSPQVSKGGSGFTDIPRTHTYPAVFRPTKRIS</sequence>
<gene>
    <name evidence="1" type="ORF">OIU77_011859</name>
</gene>
<evidence type="ECO:0000313" key="2">
    <source>
        <dbReference type="Proteomes" id="UP001141253"/>
    </source>
</evidence>
<reference evidence="1" key="2">
    <citation type="journal article" date="2023" name="Int. J. Mol. Sci.">
        <title>De Novo Assembly and Annotation of 11 Diverse Shrub Willow (Salix) Genomes Reveals Novel Gene Organization in Sex-Linked Regions.</title>
        <authorList>
            <person name="Hyden B."/>
            <person name="Feng K."/>
            <person name="Yates T.B."/>
            <person name="Jawdy S."/>
            <person name="Cereghino C."/>
            <person name="Smart L.B."/>
            <person name="Muchero W."/>
        </authorList>
    </citation>
    <scope>NUCLEOTIDE SEQUENCE</scope>
    <source>
        <tissue evidence="1">Shoot tip</tissue>
    </source>
</reference>
<reference evidence="1" key="1">
    <citation type="submission" date="2022-10" db="EMBL/GenBank/DDBJ databases">
        <authorList>
            <person name="Hyden B.L."/>
            <person name="Feng K."/>
            <person name="Yates T."/>
            <person name="Jawdy S."/>
            <person name="Smart L.B."/>
            <person name="Muchero W."/>
        </authorList>
    </citation>
    <scope>NUCLEOTIDE SEQUENCE</scope>
    <source>
        <tissue evidence="1">Shoot tip</tissue>
    </source>
</reference>
<proteinExistence type="predicted"/>
<organism evidence="1 2">
    <name type="scientific">Salix suchowensis</name>
    <dbReference type="NCBI Taxonomy" id="1278906"/>
    <lineage>
        <taxon>Eukaryota</taxon>
        <taxon>Viridiplantae</taxon>
        <taxon>Streptophyta</taxon>
        <taxon>Embryophyta</taxon>
        <taxon>Tracheophyta</taxon>
        <taxon>Spermatophyta</taxon>
        <taxon>Magnoliopsida</taxon>
        <taxon>eudicotyledons</taxon>
        <taxon>Gunneridae</taxon>
        <taxon>Pentapetalae</taxon>
        <taxon>rosids</taxon>
        <taxon>fabids</taxon>
        <taxon>Malpighiales</taxon>
        <taxon>Salicaceae</taxon>
        <taxon>Saliceae</taxon>
        <taxon>Salix</taxon>
    </lineage>
</organism>
<dbReference type="Proteomes" id="UP001141253">
    <property type="component" value="Chromosome 8"/>
</dbReference>
<comment type="caution">
    <text evidence="1">The sequence shown here is derived from an EMBL/GenBank/DDBJ whole genome shotgun (WGS) entry which is preliminary data.</text>
</comment>
<dbReference type="EMBL" id="JAPFFI010000023">
    <property type="protein sequence ID" value="KAJ6321854.1"/>
    <property type="molecule type" value="Genomic_DNA"/>
</dbReference>
<evidence type="ECO:0000313" key="1">
    <source>
        <dbReference type="EMBL" id="KAJ6321854.1"/>
    </source>
</evidence>
<keyword evidence="2" id="KW-1185">Reference proteome</keyword>
<name>A0ABQ9A247_9ROSI</name>